<evidence type="ECO:0000313" key="2">
    <source>
        <dbReference type="EMBL" id="GAA4436834.1"/>
    </source>
</evidence>
<evidence type="ECO:0000313" key="3">
    <source>
        <dbReference type="Proteomes" id="UP001501508"/>
    </source>
</evidence>
<dbReference type="RefSeq" id="WP_345027736.1">
    <property type="nucleotide sequence ID" value="NZ_BAABEY010000016.1"/>
</dbReference>
<dbReference type="Pfam" id="PF13649">
    <property type="entry name" value="Methyltransf_25"/>
    <property type="match status" value="1"/>
</dbReference>
<evidence type="ECO:0000259" key="1">
    <source>
        <dbReference type="Pfam" id="PF13649"/>
    </source>
</evidence>
<dbReference type="InterPro" id="IPR029063">
    <property type="entry name" value="SAM-dependent_MTases_sf"/>
</dbReference>
<organism evidence="2 3">
    <name type="scientific">Ravibacter arvi</name>
    <dbReference type="NCBI Taxonomy" id="2051041"/>
    <lineage>
        <taxon>Bacteria</taxon>
        <taxon>Pseudomonadati</taxon>
        <taxon>Bacteroidota</taxon>
        <taxon>Cytophagia</taxon>
        <taxon>Cytophagales</taxon>
        <taxon>Spirosomataceae</taxon>
        <taxon>Ravibacter</taxon>
    </lineage>
</organism>
<protein>
    <recommendedName>
        <fullName evidence="1">Methyltransferase domain-containing protein</fullName>
    </recommendedName>
</protein>
<dbReference type="SUPFAM" id="SSF53335">
    <property type="entry name" value="S-adenosyl-L-methionine-dependent methyltransferases"/>
    <property type="match status" value="1"/>
</dbReference>
<reference evidence="3" key="1">
    <citation type="journal article" date="2019" name="Int. J. Syst. Evol. Microbiol.">
        <title>The Global Catalogue of Microorganisms (GCM) 10K type strain sequencing project: providing services to taxonomists for standard genome sequencing and annotation.</title>
        <authorList>
            <consortium name="The Broad Institute Genomics Platform"/>
            <consortium name="The Broad Institute Genome Sequencing Center for Infectious Disease"/>
            <person name="Wu L."/>
            <person name="Ma J."/>
        </authorList>
    </citation>
    <scope>NUCLEOTIDE SEQUENCE [LARGE SCALE GENOMIC DNA]</scope>
    <source>
        <strain evidence="3">JCM 31920</strain>
    </source>
</reference>
<keyword evidence="3" id="KW-1185">Reference proteome</keyword>
<feature type="domain" description="Methyltransferase" evidence="1">
    <location>
        <begin position="43"/>
        <end position="135"/>
    </location>
</feature>
<dbReference type="Gene3D" id="3.40.50.150">
    <property type="entry name" value="Vaccinia Virus protein VP39"/>
    <property type="match status" value="1"/>
</dbReference>
<dbReference type="Proteomes" id="UP001501508">
    <property type="component" value="Unassembled WGS sequence"/>
</dbReference>
<dbReference type="CDD" id="cd02440">
    <property type="entry name" value="AdoMet_MTases"/>
    <property type="match status" value="1"/>
</dbReference>
<comment type="caution">
    <text evidence="2">The sequence shown here is derived from an EMBL/GenBank/DDBJ whole genome shotgun (WGS) entry which is preliminary data.</text>
</comment>
<sequence>MKKETDFNLIAPVYYPLSRLVFGGAQEKAQAWFAPSVSPSDKVLIVGAGNGAAATHFPENEVFLVEPSSRMIRLARRTNMGRTKIHFYQGTIEQFLGSSHETFDTILTAFFFDLFPQEKAEKLFVMLDKRLRTGGTWIFADFQAGTTGFLHRLLLNTMYRFFSYLSHITASEMPEMKNSWRRSYHLYGQKHFFHRLIVAQLWKKDRQEYQSSPADSSFSRRL</sequence>
<name>A0ABP8LW16_9BACT</name>
<accession>A0ABP8LW16</accession>
<proteinExistence type="predicted"/>
<dbReference type="InterPro" id="IPR041698">
    <property type="entry name" value="Methyltransf_25"/>
</dbReference>
<dbReference type="EMBL" id="BAABEY010000016">
    <property type="protein sequence ID" value="GAA4436834.1"/>
    <property type="molecule type" value="Genomic_DNA"/>
</dbReference>
<gene>
    <name evidence="2" type="ORF">GCM10023091_15240</name>
</gene>